<dbReference type="SUPFAM" id="SSF55785">
    <property type="entry name" value="PYP-like sensor domain (PAS domain)"/>
    <property type="match status" value="1"/>
</dbReference>
<dbReference type="AlphaFoldDB" id="A0ABF7QR27"/>
<dbReference type="PANTHER" id="PTHR44757">
    <property type="entry name" value="DIGUANYLATE CYCLASE DGCP"/>
    <property type="match status" value="1"/>
</dbReference>
<keyword evidence="4" id="KW-1185">Reference proteome</keyword>
<dbReference type="CDD" id="cd01948">
    <property type="entry name" value="EAL"/>
    <property type="match status" value="1"/>
</dbReference>
<dbReference type="InterPro" id="IPR029787">
    <property type="entry name" value="Nucleotide_cyclase"/>
</dbReference>
<evidence type="ECO:0000259" key="2">
    <source>
        <dbReference type="PROSITE" id="PS50887"/>
    </source>
</evidence>
<protein>
    <submittedName>
        <fullName evidence="3">Diguanylate cyclase/phosphodiesterase with PAS/PAC sensor(S)</fullName>
    </submittedName>
</protein>
<feature type="domain" description="EAL" evidence="1">
    <location>
        <begin position="335"/>
        <end position="586"/>
    </location>
</feature>
<dbReference type="PROSITE" id="PS50883">
    <property type="entry name" value="EAL"/>
    <property type="match status" value="1"/>
</dbReference>
<dbReference type="InterPro" id="IPR000160">
    <property type="entry name" value="GGDEF_dom"/>
</dbReference>
<dbReference type="Pfam" id="PF00563">
    <property type="entry name" value="EAL"/>
    <property type="match status" value="1"/>
</dbReference>
<dbReference type="InterPro" id="IPR035965">
    <property type="entry name" value="PAS-like_dom_sf"/>
</dbReference>
<gene>
    <name evidence="3" type="ordered locus">Rleg2_3092</name>
</gene>
<dbReference type="EMBL" id="CP001191">
    <property type="protein sequence ID" value="ACI56359.1"/>
    <property type="molecule type" value="Genomic_DNA"/>
</dbReference>
<evidence type="ECO:0000313" key="3">
    <source>
        <dbReference type="EMBL" id="ACI56359.1"/>
    </source>
</evidence>
<dbReference type="Gene3D" id="3.30.450.20">
    <property type="entry name" value="PAS domain"/>
    <property type="match status" value="1"/>
</dbReference>
<dbReference type="SUPFAM" id="SSF55073">
    <property type="entry name" value="Nucleotide cyclase"/>
    <property type="match status" value="1"/>
</dbReference>
<dbReference type="Proteomes" id="UP000008330">
    <property type="component" value="Chromosome"/>
</dbReference>
<reference evidence="3 4" key="1">
    <citation type="journal article" date="2010" name="Stand. Genomic Sci.">
        <title>Complete genome sequence of Rhizobium leguminosarum bv trifolii strain WSM2304, an effective microsymbiont of the South American clover Trifolium polymorphum.</title>
        <authorList>
            <person name="Reeve W."/>
            <person name="O'Hara G."/>
            <person name="Chain P."/>
            <person name="Ardley J."/>
            <person name="Brau L."/>
            <person name="Nandesena K."/>
            <person name="Tiwari R."/>
            <person name="Malfatti S."/>
            <person name="Kiss H."/>
            <person name="Lapidus A."/>
            <person name="Copeland A."/>
            <person name="Nolan M."/>
            <person name="Land M."/>
            <person name="Ivanova N."/>
            <person name="Mavromatis K."/>
            <person name="Markowitz V."/>
            <person name="Kyrpides N."/>
            <person name="Melino V."/>
            <person name="Denton M."/>
            <person name="Yates R."/>
            <person name="Howieson J."/>
        </authorList>
    </citation>
    <scope>NUCLEOTIDE SEQUENCE [LARGE SCALE GENOMIC DNA]</scope>
    <source>
        <strain evidence="3 4">WSM2304</strain>
    </source>
</reference>
<dbReference type="CDD" id="cd01949">
    <property type="entry name" value="GGDEF"/>
    <property type="match status" value="1"/>
</dbReference>
<feature type="domain" description="GGDEF" evidence="2">
    <location>
        <begin position="202"/>
        <end position="333"/>
    </location>
</feature>
<accession>A0ABF7QR27</accession>
<dbReference type="InterPro" id="IPR043128">
    <property type="entry name" value="Rev_trsase/Diguanyl_cyclase"/>
</dbReference>
<dbReference type="PROSITE" id="PS50887">
    <property type="entry name" value="GGDEF"/>
    <property type="match status" value="1"/>
</dbReference>
<dbReference type="NCBIfam" id="TIGR00254">
    <property type="entry name" value="GGDEF"/>
    <property type="match status" value="1"/>
</dbReference>
<dbReference type="InterPro" id="IPR035919">
    <property type="entry name" value="EAL_sf"/>
</dbReference>
<dbReference type="InterPro" id="IPR001633">
    <property type="entry name" value="EAL_dom"/>
</dbReference>
<dbReference type="Gene3D" id="3.30.70.270">
    <property type="match status" value="1"/>
</dbReference>
<dbReference type="InterPro" id="IPR052155">
    <property type="entry name" value="Biofilm_reg_signaling"/>
</dbReference>
<dbReference type="Pfam" id="PF08447">
    <property type="entry name" value="PAS_3"/>
    <property type="match status" value="1"/>
</dbReference>
<dbReference type="SMART" id="SM00052">
    <property type="entry name" value="EAL"/>
    <property type="match status" value="1"/>
</dbReference>
<evidence type="ECO:0000259" key="1">
    <source>
        <dbReference type="PROSITE" id="PS50883"/>
    </source>
</evidence>
<dbReference type="SUPFAM" id="SSF141868">
    <property type="entry name" value="EAL domain-like"/>
    <property type="match status" value="1"/>
</dbReference>
<evidence type="ECO:0000313" key="4">
    <source>
        <dbReference type="Proteomes" id="UP000008330"/>
    </source>
</evidence>
<dbReference type="Gene3D" id="3.20.20.450">
    <property type="entry name" value="EAL domain"/>
    <property type="match status" value="1"/>
</dbReference>
<dbReference type="PANTHER" id="PTHR44757:SF2">
    <property type="entry name" value="BIOFILM ARCHITECTURE MAINTENANCE PROTEIN MBAA"/>
    <property type="match status" value="1"/>
</dbReference>
<dbReference type="Pfam" id="PF00990">
    <property type="entry name" value="GGDEF"/>
    <property type="match status" value="1"/>
</dbReference>
<sequence length="601" mass="66581">MEASKAETALPENRPTRSEQEFQDLLRRLELALDASRIGVWEHSIATSGILWDAQMHRLYETGETCREVPAWLWSNAIHPDDREQAEYDFDQAIATRGAYNSQFRIVLPSGEIRHLRSRAHFYVDAEGLPSFIGAEWDVTADVLLNAELAGQKMVAEARALALEESNARIEHVADHDYLTGLPNRRLLDKRLAELPADRSITTLGVLHLDLDQFKQINDSHGHAAGDAVLRAAALRITAAIPANGMVARVGGDEFVIVLVNFSDLAELKLITDDLQRRLRKKIRFGQEMLQSGASIGVSWSGDRRARSLLAESDLALYQAKKLGRNRVEFFTRQLRRLAEELKLGLERGEIVPYYQVQLDARTREVIGFEALARWKHPEKGVLAPGIFLKIADEHGLAAEIDAAILKNVLEDRLFWLLQGFAVPRIAVNISASRLADPTLLGKLRKLDIPPGVIVFELVETIFLDDSDEKLLDHIGDIKQMGIDIEIDDFGSGHASLIGLVKLRPKRLKIDRQLIAEVVSSAEQRRVVGSIVEIAKALDVEVIAEGIETEAHAVVLAQLGCDGLQGYAFGYPAPAAETARLFSPMASGIEKQKTAIGGTVR</sequence>
<dbReference type="SMART" id="SM00267">
    <property type="entry name" value="GGDEF"/>
    <property type="match status" value="1"/>
</dbReference>
<proteinExistence type="predicted"/>
<dbReference type="InterPro" id="IPR013655">
    <property type="entry name" value="PAS_fold_3"/>
</dbReference>
<dbReference type="Gene3D" id="2.10.70.100">
    <property type="match status" value="1"/>
</dbReference>
<dbReference type="KEGG" id="rlt:Rleg2_3092"/>
<dbReference type="RefSeq" id="WP_012558745.1">
    <property type="nucleotide sequence ID" value="NC_011369.1"/>
</dbReference>
<name>A0ABF7QR27_RHILW</name>
<organism evidence="3 4">
    <name type="scientific">Rhizobium leguminosarum bv. trifolii (strain WSM2304)</name>
    <dbReference type="NCBI Taxonomy" id="395492"/>
    <lineage>
        <taxon>Bacteria</taxon>
        <taxon>Pseudomonadati</taxon>
        <taxon>Pseudomonadota</taxon>
        <taxon>Alphaproteobacteria</taxon>
        <taxon>Hyphomicrobiales</taxon>
        <taxon>Rhizobiaceae</taxon>
        <taxon>Rhizobium/Agrobacterium group</taxon>
        <taxon>Rhizobium</taxon>
    </lineage>
</organism>